<dbReference type="InterPro" id="IPR004843">
    <property type="entry name" value="Calcineurin-like_PHP"/>
</dbReference>
<dbReference type="InterPro" id="IPR004593">
    <property type="entry name" value="SbcD"/>
</dbReference>
<dbReference type="InterPro" id="IPR026843">
    <property type="entry name" value="SbcD_C"/>
</dbReference>
<keyword evidence="7" id="KW-0233">DNA recombination</keyword>
<organism evidence="10 11">
    <name type="scientific">Candidatus Aphodosoma intestinipullorum</name>
    <dbReference type="NCBI Taxonomy" id="2840674"/>
    <lineage>
        <taxon>Bacteria</taxon>
        <taxon>Pseudomonadati</taxon>
        <taxon>Bacteroidota</taxon>
        <taxon>Bacteroidia</taxon>
        <taxon>Bacteroidales</taxon>
        <taxon>Candidatus Aphodosoma</taxon>
    </lineage>
</organism>
<feature type="domain" description="Nuclease SbcCD subunit D C-terminal" evidence="9">
    <location>
        <begin position="280"/>
        <end position="377"/>
    </location>
</feature>
<keyword evidence="7" id="KW-0255">Endonuclease</keyword>
<reference evidence="10" key="1">
    <citation type="submission" date="2020-10" db="EMBL/GenBank/DDBJ databases">
        <authorList>
            <person name="Gilroy R."/>
        </authorList>
    </citation>
    <scope>NUCLEOTIDE SEQUENCE</scope>
    <source>
        <strain evidence="10">3924</strain>
    </source>
</reference>
<dbReference type="GO" id="GO:0006260">
    <property type="term" value="P:DNA replication"/>
    <property type="evidence" value="ECO:0007669"/>
    <property type="project" value="UniProtKB-KW"/>
</dbReference>
<sequence>MKILHTSDWHLGHVLYNYDRSREQQAFLRELAETVRTEQPDVMVVSGDVYHYANPSSSAQRMYTEAMLEIHRACEEMSIVVTAGNHDSGQKLEIDRSLWQHFGLHVIGGIYRDADGVDLNRHIIEIKDRESRTTGYVAAIPHIYPNNFPLIDDDTPKENRQRLFFQKILDRIAERNTSGLPVVLMAHLAVSGSDTTGHDDTIGGMDYTDIGDLGWGYDYLALGHIHRPQTVRSTGGTARYSGSPVPVSFDEDYRHSVTIAELRSGEKPEIRTVEIHNPMPLITIPEKPAPFDETLEQLAGLPDDMSAYVRLNVTADKGLPPDCTELAFKAVEGKECKFCYIKVNRGERVTAEGAERISVQELQEISPIEIARRYYKESEGEEMDEELASLMEEAVRMTFRESHGNSQDTDTSL</sequence>
<dbReference type="Pfam" id="PF00149">
    <property type="entry name" value="Metallophos"/>
    <property type="match status" value="1"/>
</dbReference>
<dbReference type="InterPro" id="IPR041796">
    <property type="entry name" value="Mre11_N"/>
</dbReference>
<dbReference type="SUPFAM" id="SSF56300">
    <property type="entry name" value="Metallo-dependent phosphatases"/>
    <property type="match status" value="1"/>
</dbReference>
<evidence type="ECO:0000256" key="2">
    <source>
        <dbReference type="ARBA" id="ARBA00011322"/>
    </source>
</evidence>
<keyword evidence="4 7" id="KW-0540">Nuclease</keyword>
<evidence type="ECO:0000313" key="10">
    <source>
        <dbReference type="EMBL" id="MBO8439657.1"/>
    </source>
</evidence>
<dbReference type="AlphaFoldDB" id="A0A940DKK9"/>
<dbReference type="PANTHER" id="PTHR30337">
    <property type="entry name" value="COMPONENT OF ATP-DEPENDENT DSDNA EXONUCLEASE"/>
    <property type="match status" value="1"/>
</dbReference>
<dbReference type="InterPro" id="IPR029052">
    <property type="entry name" value="Metallo-depent_PP-like"/>
</dbReference>
<dbReference type="CDD" id="cd00840">
    <property type="entry name" value="MPP_Mre11_N"/>
    <property type="match status" value="1"/>
</dbReference>
<dbReference type="Proteomes" id="UP000712007">
    <property type="component" value="Unassembled WGS sequence"/>
</dbReference>
<comment type="function">
    <text evidence="7">SbcCD cleaves DNA hairpin structures. These structures can inhibit DNA replication and are intermediates in certain DNA recombination reactions. The complex acts as a 3'-&gt;5' double strand exonuclease that can open hairpins. It also has a 5' single-strand endonuclease activity.</text>
</comment>
<evidence type="ECO:0000256" key="6">
    <source>
        <dbReference type="ARBA" id="ARBA00022839"/>
    </source>
</evidence>
<dbReference type="GO" id="GO:0004519">
    <property type="term" value="F:endonuclease activity"/>
    <property type="evidence" value="ECO:0007669"/>
    <property type="project" value="UniProtKB-KW"/>
</dbReference>
<comment type="similarity">
    <text evidence="1 7">Belongs to the SbcD family.</text>
</comment>
<dbReference type="GO" id="GO:0008408">
    <property type="term" value="F:3'-5' exonuclease activity"/>
    <property type="evidence" value="ECO:0007669"/>
    <property type="project" value="InterPro"/>
</dbReference>
<keyword evidence="6 7" id="KW-0269">Exonuclease</keyword>
<evidence type="ECO:0000313" key="11">
    <source>
        <dbReference type="Proteomes" id="UP000712007"/>
    </source>
</evidence>
<evidence type="ECO:0000256" key="3">
    <source>
        <dbReference type="ARBA" id="ARBA00013365"/>
    </source>
</evidence>
<evidence type="ECO:0000256" key="1">
    <source>
        <dbReference type="ARBA" id="ARBA00010555"/>
    </source>
</evidence>
<proteinExistence type="inferred from homology"/>
<dbReference type="InterPro" id="IPR050535">
    <property type="entry name" value="DNA_Repair-Maintenance_Comp"/>
</dbReference>
<dbReference type="Gene3D" id="3.60.21.10">
    <property type="match status" value="1"/>
</dbReference>
<protein>
    <recommendedName>
        <fullName evidence="3 7">Nuclease SbcCD subunit D</fullName>
    </recommendedName>
</protein>
<evidence type="ECO:0000256" key="5">
    <source>
        <dbReference type="ARBA" id="ARBA00022801"/>
    </source>
</evidence>
<gene>
    <name evidence="7" type="primary">sbcD</name>
    <name evidence="10" type="ORF">IAC51_03295</name>
</gene>
<accession>A0A940DKK9</accession>
<evidence type="ECO:0000259" key="8">
    <source>
        <dbReference type="Pfam" id="PF00149"/>
    </source>
</evidence>
<feature type="domain" description="Calcineurin-like phosphoesterase" evidence="8">
    <location>
        <begin position="1"/>
        <end position="228"/>
    </location>
</feature>
<dbReference type="EMBL" id="JADIMV010000054">
    <property type="protein sequence ID" value="MBO8439657.1"/>
    <property type="molecule type" value="Genomic_DNA"/>
</dbReference>
<dbReference type="Pfam" id="PF12320">
    <property type="entry name" value="SbcD_C"/>
    <property type="match status" value="1"/>
</dbReference>
<name>A0A940DKK9_9BACT</name>
<dbReference type="NCBIfam" id="TIGR00619">
    <property type="entry name" value="sbcd"/>
    <property type="match status" value="1"/>
</dbReference>
<keyword evidence="7" id="KW-0235">DNA replication</keyword>
<keyword evidence="5 7" id="KW-0378">Hydrolase</keyword>
<evidence type="ECO:0000259" key="9">
    <source>
        <dbReference type="Pfam" id="PF12320"/>
    </source>
</evidence>
<evidence type="ECO:0000256" key="7">
    <source>
        <dbReference type="RuleBase" id="RU363069"/>
    </source>
</evidence>
<comment type="subunit">
    <text evidence="2 7">Heterodimer of SbcC and SbcD.</text>
</comment>
<evidence type="ECO:0000256" key="4">
    <source>
        <dbReference type="ARBA" id="ARBA00022722"/>
    </source>
</evidence>
<dbReference type="PANTHER" id="PTHR30337:SF0">
    <property type="entry name" value="NUCLEASE SBCCD SUBUNIT D"/>
    <property type="match status" value="1"/>
</dbReference>
<comment type="caution">
    <text evidence="10">The sequence shown here is derived from an EMBL/GenBank/DDBJ whole genome shotgun (WGS) entry which is preliminary data.</text>
</comment>
<reference evidence="10" key="2">
    <citation type="journal article" date="2021" name="PeerJ">
        <title>Extensive microbial diversity within the chicken gut microbiome revealed by metagenomics and culture.</title>
        <authorList>
            <person name="Gilroy R."/>
            <person name="Ravi A."/>
            <person name="Getino M."/>
            <person name="Pursley I."/>
            <person name="Horton D.L."/>
            <person name="Alikhan N.F."/>
            <person name="Baker D."/>
            <person name="Gharbi K."/>
            <person name="Hall N."/>
            <person name="Watson M."/>
            <person name="Adriaenssens E.M."/>
            <person name="Foster-Nyarko E."/>
            <person name="Jarju S."/>
            <person name="Secka A."/>
            <person name="Antonio M."/>
            <person name="Oren A."/>
            <person name="Chaudhuri R.R."/>
            <person name="La Ragione R."/>
            <person name="Hildebrand F."/>
            <person name="Pallen M.J."/>
        </authorList>
    </citation>
    <scope>NUCLEOTIDE SEQUENCE</scope>
    <source>
        <strain evidence="10">3924</strain>
    </source>
</reference>
<dbReference type="GO" id="GO:0006310">
    <property type="term" value="P:DNA recombination"/>
    <property type="evidence" value="ECO:0007669"/>
    <property type="project" value="UniProtKB-KW"/>
</dbReference>